<dbReference type="RefSeq" id="WP_081199758.1">
    <property type="nucleotide sequence ID" value="NZ_FOCZ01000001.1"/>
</dbReference>
<keyword evidence="1" id="KW-0472">Membrane</keyword>
<gene>
    <name evidence="2" type="ORF">A4H97_04450</name>
</gene>
<evidence type="ECO:0000313" key="3">
    <source>
        <dbReference type="Proteomes" id="UP000192610"/>
    </source>
</evidence>
<dbReference type="STRING" id="354355.SAMN05660816_00044"/>
<feature type="transmembrane region" description="Helical" evidence="1">
    <location>
        <begin position="42"/>
        <end position="59"/>
    </location>
</feature>
<proteinExistence type="predicted"/>
<dbReference type="OrthoDB" id="664855at2"/>
<name>A0A1V9EY48_9BACT</name>
<reference evidence="3" key="1">
    <citation type="submission" date="2016-04" db="EMBL/GenBank/DDBJ databases">
        <authorList>
            <person name="Chen L."/>
            <person name="Zhuang W."/>
            <person name="Wang G."/>
        </authorList>
    </citation>
    <scope>NUCLEOTIDE SEQUENCE [LARGE SCALE GENOMIC DNA]</scope>
    <source>
        <strain evidence="3">17621</strain>
    </source>
</reference>
<keyword evidence="1" id="KW-0812">Transmembrane</keyword>
<evidence type="ECO:0000256" key="1">
    <source>
        <dbReference type="SAM" id="Phobius"/>
    </source>
</evidence>
<accession>A0A1V9EY48</accession>
<dbReference type="AlphaFoldDB" id="A0A1V9EY48"/>
<keyword evidence="3" id="KW-1185">Reference proteome</keyword>
<evidence type="ECO:0000313" key="2">
    <source>
        <dbReference type="EMBL" id="OQP51070.1"/>
    </source>
</evidence>
<protein>
    <submittedName>
        <fullName evidence="2">Uncharacterized protein</fullName>
    </submittedName>
</protein>
<comment type="caution">
    <text evidence="2">The sequence shown here is derived from an EMBL/GenBank/DDBJ whole genome shotgun (WGS) entry which is preliminary data.</text>
</comment>
<organism evidence="2 3">
    <name type="scientific">Niastella yeongjuensis</name>
    <dbReference type="NCBI Taxonomy" id="354355"/>
    <lineage>
        <taxon>Bacteria</taxon>
        <taxon>Pseudomonadati</taxon>
        <taxon>Bacteroidota</taxon>
        <taxon>Chitinophagia</taxon>
        <taxon>Chitinophagales</taxon>
        <taxon>Chitinophagaceae</taxon>
        <taxon>Niastella</taxon>
    </lineage>
</organism>
<dbReference type="Proteomes" id="UP000192610">
    <property type="component" value="Unassembled WGS sequence"/>
</dbReference>
<keyword evidence="1" id="KW-1133">Transmembrane helix</keyword>
<sequence length="195" mass="22093">MEFTTYIIKRNTDKTVVSGNTIVLVLIIAALITGVIGFVKTATVLFILGVAAGIILFVIKKGNTQAYVLSKENKLVINSTSIELEGVVYDIEKIKDLKFVIHSYAGLRYSEGKSRIYQTSDGTLNYLTFTADGKETGCRYYLNSEKHTFILCQVLQEFYYKKVPFIETDRDGNQTYLLKRLDEKELAAFKTKYGY</sequence>
<feature type="transmembrane region" description="Helical" evidence="1">
    <location>
        <begin position="16"/>
        <end position="36"/>
    </location>
</feature>
<dbReference type="EMBL" id="LVXG01000012">
    <property type="protein sequence ID" value="OQP51070.1"/>
    <property type="molecule type" value="Genomic_DNA"/>
</dbReference>